<dbReference type="InterPro" id="IPR054786">
    <property type="entry name" value="MYPU_1760-like"/>
</dbReference>
<evidence type="ECO:0008006" key="3">
    <source>
        <dbReference type="Google" id="ProtNLM"/>
    </source>
</evidence>
<dbReference type="EMBL" id="AP022325">
    <property type="protein sequence ID" value="BBU47960.1"/>
    <property type="molecule type" value="Genomic_DNA"/>
</dbReference>
<dbReference type="RefSeq" id="WP_161553353.1">
    <property type="nucleotide sequence ID" value="NZ_AP022325.1"/>
</dbReference>
<proteinExistence type="predicted"/>
<evidence type="ECO:0000313" key="1">
    <source>
        <dbReference type="EMBL" id="BBU47960.1"/>
    </source>
</evidence>
<dbReference type="AlphaFoldDB" id="A0A809RWE2"/>
<sequence length="750" mass="87183">MKKIRKHIKKIIGISFLSSLIFPISSSCNLIDNIISFIPTDDEKQPKDPEPIVEPHNPMITPPPSNDLGFSHESNFFFGNILKINENEVYLPKSYTQEEKNSALDYYNRTSIKNINDIKEEKDSNNRFYLQYSDPYTKIIFRDYSYHTDGDGNNRYLLGRNGLVYLAQEFKRKVPFGTEVFDLEAINVNDFNVISDKANGLYISNTKNIYINGSIYAEKGFNLYEIIGGLMPTVFHEYMHHWSASYPETALRTSPEKSIDETITINDKNHTPIYYNPYGESHENHTHGSKQYWDSYFANNFYTLLNYDVDKKGYITRNDLEVFDFARAWSPSSLPVESEKFLYRRLSPKSIWDIANSGTVSPENARAVNYGELYYSPSGSFSTDYKKIKYNYSLTELLPREYTKYAFESYFSMNDENKAAENAQKKLPSISWFGIHYFKKSNSSDSIEAAYFSPSANAEDWSKVYLNNFDSSRRQFMFKDGHTVETEGNYAGRAINATMTPNSVFDISPYRYDEVQRRRLGTNVLGNPIIRNVRTINELDKSKTKSRSQEFYDLFLNTMGYGKTISQIYYESDWKWVSRGSVNVDNTKANKVKFAGYLKDKKYEGIVVKDRENNIIGQSYINYYDAFSFFGHKEFDQGAKMVQNNEITQDRQKQINNRLYPGTSKENNLNEHFYSYISNSFINVEDDATIYMWDDKNQNSIVDEGELEDSEINLPTSRDITTTRGWNVKEPVFKKYKVINENGQKKIKIV</sequence>
<gene>
    <name evidence="1" type="ORF">JPM2_6530</name>
</gene>
<accession>A0A809RWE2</accession>
<protein>
    <recommendedName>
        <fullName evidence="3">EF-hand domain-containing protein</fullName>
    </recommendedName>
</protein>
<name>A0A809RWE2_9BACT</name>
<reference evidence="1 2" key="1">
    <citation type="submission" date="2020-01" db="EMBL/GenBank/DDBJ databases">
        <title>Complete genome sequence of Mycoplasma felis strain Myco-2.</title>
        <authorList>
            <person name="Kinoshita Y."/>
            <person name="Niwa H."/>
            <person name="Uchida-Fujii E."/>
            <person name="Nukada T."/>
        </authorList>
    </citation>
    <scope>NUCLEOTIDE SEQUENCE [LARGE SCALE GENOMIC DNA]</scope>
    <source>
        <strain evidence="1 2">Myco-2</strain>
    </source>
</reference>
<dbReference type="PROSITE" id="PS51257">
    <property type="entry name" value="PROKAR_LIPOPROTEIN"/>
    <property type="match status" value="1"/>
</dbReference>
<evidence type="ECO:0000313" key="2">
    <source>
        <dbReference type="Proteomes" id="UP000464317"/>
    </source>
</evidence>
<dbReference type="NCBIfam" id="NF045830">
    <property type="entry name" value="MYPU_1760_HExxH"/>
    <property type="match status" value="1"/>
</dbReference>
<dbReference type="KEGG" id="mfel:JPM2_6530"/>
<dbReference type="Proteomes" id="UP000464317">
    <property type="component" value="Chromosome"/>
</dbReference>
<keyword evidence="2" id="KW-1185">Reference proteome</keyword>
<organism evidence="1 2">
    <name type="scientific">Mycoplasmopsis felis</name>
    <dbReference type="NCBI Taxonomy" id="33923"/>
    <lineage>
        <taxon>Bacteria</taxon>
        <taxon>Bacillati</taxon>
        <taxon>Mycoplasmatota</taxon>
        <taxon>Mycoplasmoidales</taxon>
        <taxon>Metamycoplasmataceae</taxon>
        <taxon>Mycoplasmopsis</taxon>
    </lineage>
</organism>